<keyword evidence="3" id="KW-1185">Reference proteome</keyword>
<evidence type="ECO:0000313" key="2">
    <source>
        <dbReference type="EMBL" id="KAL1249769.1"/>
    </source>
</evidence>
<sequence>MTLFLAPSLAESPLLRTHIHSHSTKPSVVWVPAYMIVIPDLTVLGLVAQRQSEQGQRCQRAQSHSLSASLLPFLPLSHSLARTCPARHPQNHSSSSLPRSSPLLSPVRSTPNGWLMSKHRQSSASTARLAASLQSQRAATLLGGACGRGRLWGL</sequence>
<proteinExistence type="predicted"/>
<gene>
    <name evidence="2" type="ORF">QQF64_020774</name>
</gene>
<evidence type="ECO:0000256" key="1">
    <source>
        <dbReference type="SAM" id="MobiDB-lite"/>
    </source>
</evidence>
<feature type="compositionally biased region" description="Low complexity" evidence="1">
    <location>
        <begin position="93"/>
        <end position="109"/>
    </location>
</feature>
<reference evidence="2 3" key="1">
    <citation type="submission" date="2023-09" db="EMBL/GenBank/DDBJ databases">
        <authorList>
            <person name="Wang M."/>
        </authorList>
    </citation>
    <scope>NUCLEOTIDE SEQUENCE [LARGE SCALE GENOMIC DNA]</scope>
    <source>
        <strain evidence="2">GT-2023</strain>
        <tissue evidence="2">Liver</tissue>
    </source>
</reference>
<dbReference type="EMBL" id="JAYMGO010000023">
    <property type="protein sequence ID" value="KAL1249769.1"/>
    <property type="molecule type" value="Genomic_DNA"/>
</dbReference>
<evidence type="ECO:0000313" key="3">
    <source>
        <dbReference type="Proteomes" id="UP001558613"/>
    </source>
</evidence>
<name>A0ABR3LA40_9TELE</name>
<organism evidence="2 3">
    <name type="scientific">Cirrhinus molitorella</name>
    <name type="common">mud carp</name>
    <dbReference type="NCBI Taxonomy" id="172907"/>
    <lineage>
        <taxon>Eukaryota</taxon>
        <taxon>Metazoa</taxon>
        <taxon>Chordata</taxon>
        <taxon>Craniata</taxon>
        <taxon>Vertebrata</taxon>
        <taxon>Euteleostomi</taxon>
        <taxon>Actinopterygii</taxon>
        <taxon>Neopterygii</taxon>
        <taxon>Teleostei</taxon>
        <taxon>Ostariophysi</taxon>
        <taxon>Cypriniformes</taxon>
        <taxon>Cyprinidae</taxon>
        <taxon>Labeoninae</taxon>
        <taxon>Labeonini</taxon>
        <taxon>Cirrhinus</taxon>
    </lineage>
</organism>
<accession>A0ABR3LA40</accession>
<feature type="region of interest" description="Disordered" evidence="1">
    <location>
        <begin position="84"/>
        <end position="120"/>
    </location>
</feature>
<dbReference type="Proteomes" id="UP001558613">
    <property type="component" value="Unassembled WGS sequence"/>
</dbReference>
<comment type="caution">
    <text evidence="2">The sequence shown here is derived from an EMBL/GenBank/DDBJ whole genome shotgun (WGS) entry which is preliminary data.</text>
</comment>
<protein>
    <submittedName>
        <fullName evidence="2">Uncharacterized protein</fullName>
    </submittedName>
</protein>